<comment type="caution">
    <text evidence="1">The sequence shown here is derived from an EMBL/GenBank/DDBJ whole genome shotgun (WGS) entry which is preliminary data.</text>
</comment>
<keyword evidence="2" id="KW-1185">Reference proteome</keyword>
<accession>A0ABQ4N0N6</accession>
<dbReference type="RefSeq" id="WP_213526974.1">
    <property type="nucleotide sequence ID" value="NZ_BOVJ01000008.1"/>
</dbReference>
<evidence type="ECO:0000313" key="1">
    <source>
        <dbReference type="EMBL" id="GIQ61746.1"/>
    </source>
</evidence>
<sequence length="193" mass="21270">MLKIGKGLVAACAATLAAAVLISWLPQLGRESPSRREVAVFRPDTAKRLTGGNIVDALIGLRLSDKIGRVGWRNAVLAVDIKVPAGEGDPGVWFRDVKKLLRMSFAQMENVNRLLVRYMEEAPPGAPPHSSGAMLFAIDARRTDDWVAGRMDELDAADPVTDDMWRKRLRLTFAKRWEERFGPIQPAAIPPSS</sequence>
<gene>
    <name evidence="1" type="ORF">PACILC2_03140</name>
</gene>
<protein>
    <submittedName>
        <fullName evidence="1">Uncharacterized protein</fullName>
    </submittedName>
</protein>
<evidence type="ECO:0000313" key="2">
    <source>
        <dbReference type="Proteomes" id="UP000680304"/>
    </source>
</evidence>
<proteinExistence type="predicted"/>
<dbReference type="EMBL" id="BOVJ01000008">
    <property type="protein sequence ID" value="GIQ61746.1"/>
    <property type="molecule type" value="Genomic_DNA"/>
</dbReference>
<organism evidence="1 2">
    <name type="scientific">Paenibacillus cisolokensis</name>
    <dbReference type="NCBI Taxonomy" id="1658519"/>
    <lineage>
        <taxon>Bacteria</taxon>
        <taxon>Bacillati</taxon>
        <taxon>Bacillota</taxon>
        <taxon>Bacilli</taxon>
        <taxon>Bacillales</taxon>
        <taxon>Paenibacillaceae</taxon>
        <taxon>Paenibacillus</taxon>
    </lineage>
</organism>
<reference evidence="1 2" key="1">
    <citation type="submission" date="2021-04" db="EMBL/GenBank/DDBJ databases">
        <title>Draft genome sequence of Paenibacillus cisolokensis, LC2-13A.</title>
        <authorList>
            <person name="Uke A."/>
            <person name="Chhe C."/>
            <person name="Baramee S."/>
            <person name="Kosugi A."/>
        </authorList>
    </citation>
    <scope>NUCLEOTIDE SEQUENCE [LARGE SCALE GENOMIC DNA]</scope>
    <source>
        <strain evidence="1 2">LC2-13A</strain>
    </source>
</reference>
<dbReference type="Proteomes" id="UP000680304">
    <property type="component" value="Unassembled WGS sequence"/>
</dbReference>
<name>A0ABQ4N0N6_9BACL</name>